<gene>
    <name evidence="1" type="ORF">K6T79_17935</name>
</gene>
<keyword evidence="2" id="KW-1185">Reference proteome</keyword>
<dbReference type="RefSeq" id="WP_329780529.1">
    <property type="nucleotide sequence ID" value="NZ_JAYJJR010000013.1"/>
</dbReference>
<reference evidence="1 2" key="1">
    <citation type="submission" date="2023-12" db="EMBL/GenBank/DDBJ databases">
        <title>Description of new species of Mycobacterium terrae complex isolated from sewage at the Sao Paulo Zoological Park Foundation in Brazil.</title>
        <authorList>
            <person name="Romagnoli C.L."/>
            <person name="Conceicao E.C."/>
            <person name="Machado E."/>
            <person name="Barreto L.B.P.F."/>
            <person name="Sharma A."/>
            <person name="Silva N.M."/>
            <person name="Marques L.E."/>
            <person name="Juliana M.A."/>
            <person name="Lourenco M.C.S."/>
            <person name="Digiampietri L.A."/>
            <person name="Suffys P.N."/>
            <person name="Viana-Niero C."/>
        </authorList>
    </citation>
    <scope>NUCLEOTIDE SEQUENCE [LARGE SCALE GENOMIC DNA]</scope>
    <source>
        <strain evidence="1 2">MYC098</strain>
    </source>
</reference>
<dbReference type="Proteomes" id="UP001299596">
    <property type="component" value="Unassembled WGS sequence"/>
</dbReference>
<accession>A0ABU5XL43</accession>
<protein>
    <submittedName>
        <fullName evidence="1">Uncharacterized protein</fullName>
    </submittedName>
</protein>
<evidence type="ECO:0000313" key="2">
    <source>
        <dbReference type="Proteomes" id="UP001299596"/>
    </source>
</evidence>
<sequence length="84" mass="9339">MSSHGWTNDSTYGVAGACDNTYHFQSTLQAIIDVAQQGDVDAAANQLREAVQDRNLLADTLPSWVNLSEVNWHELVHGWAQDRQ</sequence>
<proteinExistence type="predicted"/>
<organism evidence="1 2">
    <name type="scientific">[Mycobacterium] crassicus</name>
    <dbReference type="NCBI Taxonomy" id="2872309"/>
    <lineage>
        <taxon>Bacteria</taxon>
        <taxon>Bacillati</taxon>
        <taxon>Actinomycetota</taxon>
        <taxon>Actinomycetes</taxon>
        <taxon>Mycobacteriales</taxon>
        <taxon>Mycobacteriaceae</taxon>
        <taxon>Mycolicibacter</taxon>
    </lineage>
</organism>
<name>A0ABU5XL43_9MYCO</name>
<dbReference type="EMBL" id="JAYJJR010000013">
    <property type="protein sequence ID" value="MEB3022924.1"/>
    <property type="molecule type" value="Genomic_DNA"/>
</dbReference>
<evidence type="ECO:0000313" key="1">
    <source>
        <dbReference type="EMBL" id="MEB3022924.1"/>
    </source>
</evidence>
<comment type="caution">
    <text evidence="1">The sequence shown here is derived from an EMBL/GenBank/DDBJ whole genome shotgun (WGS) entry which is preliminary data.</text>
</comment>